<name>A0A8X9AB13_SALSN</name>
<feature type="domain" description="CCR4-NOT transcription complex subunit 1 CAF1-binding" evidence="9">
    <location>
        <begin position="718"/>
        <end position="936"/>
    </location>
</feature>
<feature type="region of interest" description="Disordered" evidence="6">
    <location>
        <begin position="617"/>
        <end position="636"/>
    </location>
</feature>
<evidence type="ECO:0008006" key="15">
    <source>
        <dbReference type="Google" id="ProtNLM"/>
    </source>
</evidence>
<dbReference type="InterPro" id="IPR032191">
    <property type="entry name" value="CNOT1_CAF1_bind"/>
</dbReference>
<dbReference type="Gene3D" id="1.25.40.180">
    <property type="match status" value="1"/>
</dbReference>
<dbReference type="InterPro" id="IPR038535">
    <property type="entry name" value="CNOT1_TTP_bind_sf"/>
</dbReference>
<dbReference type="Pfam" id="PF16418">
    <property type="entry name" value="CNOT1_HEAT"/>
    <property type="match status" value="1"/>
</dbReference>
<dbReference type="InterPro" id="IPR007196">
    <property type="entry name" value="CCR4-Not_Not1_C"/>
</dbReference>
<dbReference type="FunFam" id="1.25.40.790:FF:000002">
    <property type="entry name" value="Transcription regulator"/>
    <property type="match status" value="1"/>
</dbReference>
<dbReference type="InterPro" id="IPR040398">
    <property type="entry name" value="Not1"/>
</dbReference>
<dbReference type="PANTHER" id="PTHR13162">
    <property type="entry name" value="CCR4-NOT TRANSCRIPTION COMPLEX"/>
    <property type="match status" value="1"/>
</dbReference>
<dbReference type="Pfam" id="PF25097">
    <property type="entry name" value="ARM_Cnot1"/>
    <property type="match status" value="1"/>
</dbReference>
<evidence type="ECO:0000259" key="8">
    <source>
        <dbReference type="Pfam" id="PF12842"/>
    </source>
</evidence>
<protein>
    <recommendedName>
        <fullName evidence="15">CCR4-NOT transcription complex subunit 1</fullName>
    </recommendedName>
</protein>
<reference evidence="13" key="2">
    <citation type="submission" date="2020-08" db="EMBL/GenBank/DDBJ databases">
        <title>Plant Genome Project.</title>
        <authorList>
            <person name="Zhang R.-G."/>
        </authorList>
    </citation>
    <scope>NUCLEOTIDE SEQUENCE</scope>
    <source>
        <strain evidence="13">Huo1</strain>
        <tissue evidence="13">Leaf</tissue>
    </source>
</reference>
<keyword evidence="4" id="KW-0804">Transcription</keyword>
<feature type="domain" description="CCR4-NOT transcription complex subunit 1 TTP binding" evidence="10">
    <location>
        <begin position="452"/>
        <end position="530"/>
    </location>
</feature>
<dbReference type="Pfam" id="PF16415">
    <property type="entry name" value="CNOT1_CAF1_bind"/>
    <property type="match status" value="1"/>
</dbReference>
<keyword evidence="3" id="KW-0805">Transcription regulation</keyword>
<keyword evidence="5" id="KW-0539">Nucleus</keyword>
<feature type="region of interest" description="Disordered" evidence="6">
    <location>
        <begin position="587"/>
        <end position="612"/>
    </location>
</feature>
<evidence type="ECO:0000259" key="11">
    <source>
        <dbReference type="Pfam" id="PF16418"/>
    </source>
</evidence>
<evidence type="ECO:0000313" key="13">
    <source>
        <dbReference type="EMBL" id="KAG6435642.1"/>
    </source>
</evidence>
<evidence type="ECO:0000256" key="5">
    <source>
        <dbReference type="ARBA" id="ARBA00023242"/>
    </source>
</evidence>
<dbReference type="EMBL" id="PNBA02000001">
    <property type="protein sequence ID" value="KAG6435642.1"/>
    <property type="molecule type" value="Genomic_DNA"/>
</dbReference>
<sequence length="1872" mass="208484">MVTFSSKLSGQIRFLLQDVNDSNSDSVFQELCNVPSNYEDWALNSELLNEGGEEDFDAILAEMEKEISMADVMCELGYGCTANVALCKEMLSLFLPLTDATVAKILGMVARTYVGLDDSQNVFATFRSALGGNSVLDMPSLNSWNVDVLVDSIKQLALGTNWINVMENLDHEGFYIPNEAAFSFFMSVYKHACQEPFPLHAICGSVWKNVEGQLSFLKYAVSAPPEVFTFAHSERQLSYDDAVPGHTLQSGPNCAWSCHDLLVVLCQLSEMGHASLVRYVLESPLNNFPEVLLLGMAHVNVVNYVWQTAYNLIQNEVASAVLPMALKKASASGLLYTLWHVNRNLLLRGLIDSVNVDPDSVNRIFDACQEIKECIKFLKDVQIGDQDISPNHLHPSGSLLNMYLEACPTVLKALQSHSGVLSSNHLSEEIEKLDVSHMRSNSRMRSAGGSDAAADSYADDIETEANAYFHQMFSGNLSIDAMIQMLTRFKESPEERKKSIYGCMIANLFEEYNFFSKYPERQLRIAAVLFDLVEFIERALNRISAAHSEPDVGHSTTNDHHHGLVPSSAPTMEAAGSPFSLIGPGSTQSVLPVSPSIPLPQRPPSSLDERKPSTTIFNHMKQSQSSSAQPVTAPSSEMPTVQKAKLIYANPQYSHTAVLFCQYNLLHRAFHGLLDQPQQCAYGLWITLTLGTVVSGFGSALNIETLVAAAERRETPVEVPASEAQDKISFIINNLSAANVEAKAKEFSEILNPQFYPWFAQYMVMKRASIETNFHDLYLKFLDKVNLKPLFREIVQATYENCKVLVGSDLIKSSVEERSLLKNLGSWLGKITIGKNQVLRAREIDPKSLIIEAYEKGLMIAVIPFTSKILEPCSNSIAYQPPNPWTMAILGLLAEIYAMPNLKMNLKFEIEVLFKHLSVDLKDVTPTSLLKEKVREVEGNPDFSNKDVGYSQPPIMNEAKPGIISTLNHVEMPLDVAASPLPGGHSRIMSQYAAPLHHSSGTLTEDEKLVSLGFSDQLPSAQGLLQGQTQYAVNQVPVPAANIEQQVVVNKKLQAYGLHLHFQSVLPIAMDRAVKEIVSSIVQRSVSIATQTTKELVLKLENQLANEAKEVEIQAVIAEVPAVILRCISRDEAALAVAQKAFKGLYENASNCAHVDAHLAILAAIRDVSKLVVKELTSWVLYSEEDRKFNRDITIGLIRSELLNLGEYNVHMAKLLDAGRNKAATEFAISLIQTLVMNDSKVISELHNLVDALAKACLLSLMPAMLCIISGVPNYFPNFQLAARPGSPESLQQLIEIAKNPANAGNLSPLAVGKEEIARTPRDKKLLEQTTVPGTSREEFNVTELVDFDPAGFSEQVSALFAEWYQICELPGANDAACARHVSLLQQRGLLKGDEMTDRFFRRIMELSVSHCLSSESLSFLAIDMYAKLVFSVLKFFPADQGSSKLSLLPKVLAVTVKFILKDAEERKASFNPRPYFRLFVNWLLDLCSLDPVFDGANFQVLTGLANAFHAIQPLKVPGFSFAWLELVSHRSFMPKLLTANAQKGWPYFQRLLVDLFQFMEPFLRKVQLGEPVHFLYKGTLRVLLVLLHDFPEFLCDYHFSFCDVIPPSCIQMRNIILSAFPRNMRLPDPSTPNLKIDLLPEITQSPRILSEVDAALKAKQIKNEVDEYLKTRQQGSAFLTELKQKLLLSPNDVERAGTHYNVPLINSLVLYVGMQAQQLQAGHAQTMANISAFLVSAALDIFQTLIMDLDTEGRYLFLNAVANQLRYPNNHTHYFSFILLYLFHESNQETIQEQITRVLLERLIVNRPHPWGLLITFIELIKNPRYSFWSRSFTRCASEIEKLFESVSRSFGGPKPVDDSLVSAGIPDNLH</sequence>
<comment type="caution">
    <text evidence="13">The sequence shown here is derived from an EMBL/GenBank/DDBJ whole genome shotgun (WGS) entry which is preliminary data.</text>
</comment>
<evidence type="ECO:0000259" key="10">
    <source>
        <dbReference type="Pfam" id="PF16417"/>
    </source>
</evidence>
<dbReference type="InterPro" id="IPR024557">
    <property type="entry name" value="CNOT1_dom_4"/>
</dbReference>
<reference evidence="13" key="1">
    <citation type="submission" date="2018-01" db="EMBL/GenBank/DDBJ databases">
        <authorList>
            <person name="Mao J.F."/>
        </authorList>
    </citation>
    <scope>NUCLEOTIDE SEQUENCE</scope>
    <source>
        <strain evidence="13">Huo1</strain>
        <tissue evidence="13">Leaf</tissue>
    </source>
</reference>
<feature type="domain" description="CCR4-Not complex component Not1 C-terminal" evidence="7">
    <location>
        <begin position="1493"/>
        <end position="1848"/>
    </location>
</feature>
<dbReference type="GO" id="GO:0060090">
    <property type="term" value="F:molecular adaptor activity"/>
    <property type="evidence" value="ECO:0007669"/>
    <property type="project" value="TreeGrafter"/>
</dbReference>
<evidence type="ECO:0000313" key="14">
    <source>
        <dbReference type="Proteomes" id="UP000298416"/>
    </source>
</evidence>
<dbReference type="GO" id="GO:0017148">
    <property type="term" value="P:negative regulation of translation"/>
    <property type="evidence" value="ECO:0007669"/>
    <property type="project" value="InterPro"/>
</dbReference>
<dbReference type="GO" id="GO:0005634">
    <property type="term" value="C:nucleus"/>
    <property type="evidence" value="ECO:0007669"/>
    <property type="project" value="UniProtKB-SubCell"/>
</dbReference>
<evidence type="ECO:0000259" key="9">
    <source>
        <dbReference type="Pfam" id="PF16415"/>
    </source>
</evidence>
<evidence type="ECO:0000256" key="2">
    <source>
        <dbReference type="ARBA" id="ARBA00022491"/>
    </source>
</evidence>
<dbReference type="CDD" id="cd20710">
    <property type="entry name" value="NOT1_connector"/>
    <property type="match status" value="1"/>
</dbReference>
<dbReference type="Gene3D" id="1.25.40.790">
    <property type="match status" value="1"/>
</dbReference>
<keyword evidence="2" id="KW-0678">Repressor</keyword>
<dbReference type="Gene3D" id="1.25.40.840">
    <property type="entry name" value="CCR4-NOT transcription complex subunit 1 TTP binding domain"/>
    <property type="match status" value="1"/>
</dbReference>
<dbReference type="InterPro" id="IPR032193">
    <property type="entry name" value="CNOT1_TTP_bind"/>
</dbReference>
<dbReference type="PANTHER" id="PTHR13162:SF8">
    <property type="entry name" value="CCR4-NOT TRANSCRIPTION COMPLEX SUBUNIT 1"/>
    <property type="match status" value="1"/>
</dbReference>
<evidence type="ECO:0000256" key="1">
    <source>
        <dbReference type="ARBA" id="ARBA00004123"/>
    </source>
</evidence>
<dbReference type="GO" id="GO:0000289">
    <property type="term" value="P:nuclear-transcribed mRNA poly(A) tail shortening"/>
    <property type="evidence" value="ECO:0007669"/>
    <property type="project" value="UniProtKB-ARBA"/>
</dbReference>
<dbReference type="GO" id="GO:0000932">
    <property type="term" value="C:P-body"/>
    <property type="evidence" value="ECO:0007669"/>
    <property type="project" value="TreeGrafter"/>
</dbReference>
<proteinExistence type="predicted"/>
<dbReference type="Gene3D" id="1.25.40.800">
    <property type="match status" value="1"/>
</dbReference>
<evidence type="ECO:0000256" key="6">
    <source>
        <dbReference type="SAM" id="MobiDB-lite"/>
    </source>
</evidence>
<dbReference type="Proteomes" id="UP000298416">
    <property type="component" value="Unassembled WGS sequence"/>
</dbReference>
<dbReference type="FunFam" id="1.25.40.800:FF:000001">
    <property type="entry name" value="CCR4-NOT transcription complex subunit 1"/>
    <property type="match status" value="1"/>
</dbReference>
<organism evidence="13">
    <name type="scientific">Salvia splendens</name>
    <name type="common">Scarlet sage</name>
    <dbReference type="NCBI Taxonomy" id="180675"/>
    <lineage>
        <taxon>Eukaryota</taxon>
        <taxon>Viridiplantae</taxon>
        <taxon>Streptophyta</taxon>
        <taxon>Embryophyta</taxon>
        <taxon>Tracheophyta</taxon>
        <taxon>Spermatophyta</taxon>
        <taxon>Magnoliopsida</taxon>
        <taxon>eudicotyledons</taxon>
        <taxon>Gunneridae</taxon>
        <taxon>Pentapetalae</taxon>
        <taxon>asterids</taxon>
        <taxon>lamiids</taxon>
        <taxon>Lamiales</taxon>
        <taxon>Lamiaceae</taxon>
        <taxon>Nepetoideae</taxon>
        <taxon>Mentheae</taxon>
        <taxon>Salviinae</taxon>
        <taxon>Salvia</taxon>
        <taxon>Salvia subgen. Calosphace</taxon>
        <taxon>core Calosphace</taxon>
    </lineage>
</organism>
<dbReference type="Pfam" id="PF16417">
    <property type="entry name" value="CNOT1_TTP_bind"/>
    <property type="match status" value="1"/>
</dbReference>
<evidence type="ECO:0000256" key="3">
    <source>
        <dbReference type="ARBA" id="ARBA00023015"/>
    </source>
</evidence>
<dbReference type="InterPro" id="IPR055454">
    <property type="entry name" value="CNOT1-like_NOT1_connector"/>
</dbReference>
<feature type="domain" description="CCR4-NOT transcription complex subunit 1" evidence="8">
    <location>
        <begin position="1061"/>
        <end position="1099"/>
    </location>
</feature>
<feature type="compositionally biased region" description="Basic and acidic residues" evidence="6">
    <location>
        <begin position="548"/>
        <end position="562"/>
    </location>
</feature>
<dbReference type="Pfam" id="PF04054">
    <property type="entry name" value="Not1"/>
    <property type="match status" value="1"/>
</dbReference>
<feature type="domain" description="CCR4-NOT transcription complex subunit 1 HEAT repeat" evidence="11">
    <location>
        <begin position="315"/>
        <end position="375"/>
    </location>
</feature>
<gene>
    <name evidence="13" type="ORF">SASPL_100516</name>
</gene>
<accession>A0A8X9AB13</accession>
<comment type="subcellular location">
    <subcellularLocation>
        <location evidence="1">Nucleus</location>
    </subcellularLocation>
</comment>
<evidence type="ECO:0000256" key="4">
    <source>
        <dbReference type="ARBA" id="ARBA00023163"/>
    </source>
</evidence>
<dbReference type="InterPro" id="IPR032194">
    <property type="entry name" value="CNOT1_HEAT"/>
</dbReference>
<dbReference type="GO" id="GO:0030015">
    <property type="term" value="C:CCR4-NOT core complex"/>
    <property type="evidence" value="ECO:0007669"/>
    <property type="project" value="InterPro"/>
</dbReference>
<dbReference type="Pfam" id="PF12842">
    <property type="entry name" value="DUF3819"/>
    <property type="match status" value="1"/>
</dbReference>
<evidence type="ECO:0000259" key="12">
    <source>
        <dbReference type="Pfam" id="PF25097"/>
    </source>
</evidence>
<keyword evidence="14" id="KW-1185">Reference proteome</keyword>
<evidence type="ECO:0000259" key="7">
    <source>
        <dbReference type="Pfam" id="PF04054"/>
    </source>
</evidence>
<feature type="domain" description="CCR4-NOT transcription complex subunit 1-like NOT1 connector" evidence="12">
    <location>
        <begin position="1101"/>
        <end position="1257"/>
    </location>
</feature>
<feature type="region of interest" description="Disordered" evidence="6">
    <location>
        <begin position="548"/>
        <end position="569"/>
    </location>
</feature>
<dbReference type="FunFam" id="1.25.40.180:FF:000012">
    <property type="entry name" value="Ccr4-Not transcription complex subunit"/>
    <property type="match status" value="1"/>
</dbReference>